<dbReference type="EMBL" id="KZ559127">
    <property type="protein sequence ID" value="PLB39765.1"/>
    <property type="molecule type" value="Genomic_DNA"/>
</dbReference>
<dbReference type="AlphaFoldDB" id="A0A2I2FGK5"/>
<dbReference type="Proteomes" id="UP000234585">
    <property type="component" value="Unassembled WGS sequence"/>
</dbReference>
<name>A0A2I2FGK5_ASPCN</name>
<proteinExistence type="predicted"/>
<evidence type="ECO:0000313" key="2">
    <source>
        <dbReference type="Proteomes" id="UP000234585"/>
    </source>
</evidence>
<dbReference type="OrthoDB" id="4500473at2759"/>
<reference evidence="1 2" key="1">
    <citation type="submission" date="2017-12" db="EMBL/GenBank/DDBJ databases">
        <authorList>
            <consortium name="DOE Joint Genome Institute"/>
            <person name="Haridas S."/>
            <person name="Kjaerbolling I."/>
            <person name="Vesth T.C."/>
            <person name="Frisvad J.C."/>
            <person name="Nybo J.L."/>
            <person name="Theobald S."/>
            <person name="Kuo A."/>
            <person name="Bowyer P."/>
            <person name="Matsuda Y."/>
            <person name="Mondo S."/>
            <person name="Lyhne E.K."/>
            <person name="Kogle M.E."/>
            <person name="Clum A."/>
            <person name="Lipzen A."/>
            <person name="Salamov A."/>
            <person name="Ngan C.Y."/>
            <person name="Daum C."/>
            <person name="Chiniquy J."/>
            <person name="Barry K."/>
            <person name="LaButti K."/>
            <person name="Simmons B.A."/>
            <person name="Magnuson J.K."/>
            <person name="Mortensen U.H."/>
            <person name="Larsen T.O."/>
            <person name="Grigoriev I.V."/>
            <person name="Baker S.E."/>
            <person name="Andersen M.R."/>
            <person name="Nordberg H.P."/>
            <person name="Cantor M.N."/>
            <person name="Hua S.X."/>
        </authorList>
    </citation>
    <scope>NUCLEOTIDE SEQUENCE [LARGE SCALE GENOMIC DNA]</scope>
    <source>
        <strain evidence="1 2">CBS 102.13</strain>
    </source>
</reference>
<protein>
    <submittedName>
        <fullName evidence="1">Uncharacterized protein</fullName>
    </submittedName>
</protein>
<keyword evidence="2" id="KW-1185">Reference proteome</keyword>
<dbReference type="RefSeq" id="XP_024673777.1">
    <property type="nucleotide sequence ID" value="XM_024816188.1"/>
</dbReference>
<sequence length="282" mass="30652">MSPKKTWFLPPDFTFLENGHLKLGTVLAHPKDPTRVLLHSDSISAITPSICLPSTQVLVEPNHGHIDSGSTSVGGKLWANFVQLASASISLDLEWRKSVEYGAVDHEVHVFNREFTNDALSAIVAQPDVKSFIDSGLWGKRRIYIVSGLRITTTSMKVMTGRGTARGVGVGGSAPIGGLPVEVGVDLHQGIARDKMDSYETDQRVIFAYRLSVIKPKKKGGAEPGILFSHRTAFMNGGVDDEKVEMEVADIDMQELRDDPGEEGFNFVEHAVGDDDVLITLG</sequence>
<organism evidence="1 2">
    <name type="scientific">Aspergillus candidus</name>
    <dbReference type="NCBI Taxonomy" id="41067"/>
    <lineage>
        <taxon>Eukaryota</taxon>
        <taxon>Fungi</taxon>
        <taxon>Dikarya</taxon>
        <taxon>Ascomycota</taxon>
        <taxon>Pezizomycotina</taxon>
        <taxon>Eurotiomycetes</taxon>
        <taxon>Eurotiomycetidae</taxon>
        <taxon>Eurotiales</taxon>
        <taxon>Aspergillaceae</taxon>
        <taxon>Aspergillus</taxon>
        <taxon>Aspergillus subgen. Circumdati</taxon>
    </lineage>
</organism>
<evidence type="ECO:0000313" key="1">
    <source>
        <dbReference type="EMBL" id="PLB39765.1"/>
    </source>
</evidence>
<gene>
    <name evidence="1" type="ORF">BDW47DRAFT_124101</name>
</gene>
<accession>A0A2I2FGK5</accession>
<dbReference type="GeneID" id="36523348"/>